<dbReference type="Proteomes" id="UP000515202">
    <property type="component" value="Unplaced"/>
</dbReference>
<protein>
    <submittedName>
        <fullName evidence="2">Inositol 1,4,5-trisphosphate receptor type 3-like isoform X2</fullName>
    </submittedName>
</protein>
<dbReference type="PANTHER" id="PTHR45816">
    <property type="entry name" value="MIR DOMAIN-CONTAINING PROTEIN"/>
    <property type="match status" value="1"/>
</dbReference>
<sequence>MCCFLQTHQTIVVQLLQSTTRLLECPWLQQQHKGSVEACIRTLAMVAKGRAISLPMDLDAHISLLLSSGATCVAAAQRNASNYKAATRAFPRVIPTANQWDYKNIIEKLQVGVRHPSW</sequence>
<dbReference type="AlphaFoldDB" id="A0A6P6C557"/>
<dbReference type="GO" id="GO:0006816">
    <property type="term" value="P:calcium ion transport"/>
    <property type="evidence" value="ECO:0007669"/>
    <property type="project" value="InterPro"/>
</dbReference>
<proteinExistence type="predicted"/>
<reference evidence="2" key="1">
    <citation type="submission" date="2025-08" db="UniProtKB">
        <authorList>
            <consortium name="RefSeq"/>
        </authorList>
    </citation>
    <scope>IDENTIFICATION</scope>
    <source>
        <tissue evidence="2">Kidney</tissue>
    </source>
</reference>
<organism evidence="1 2">
    <name type="scientific">Pteropus vampyrus</name>
    <name type="common">Large flying fox</name>
    <dbReference type="NCBI Taxonomy" id="132908"/>
    <lineage>
        <taxon>Eukaryota</taxon>
        <taxon>Metazoa</taxon>
        <taxon>Chordata</taxon>
        <taxon>Craniata</taxon>
        <taxon>Vertebrata</taxon>
        <taxon>Euteleostomi</taxon>
        <taxon>Mammalia</taxon>
        <taxon>Eutheria</taxon>
        <taxon>Laurasiatheria</taxon>
        <taxon>Chiroptera</taxon>
        <taxon>Yinpterochiroptera</taxon>
        <taxon>Pteropodoidea</taxon>
        <taxon>Pteropodidae</taxon>
        <taxon>Pteropodinae</taxon>
        <taxon>Pteropus</taxon>
    </lineage>
</organism>
<name>A0A6P6C557_PTEVA</name>
<keyword evidence="1" id="KW-1185">Reference proteome</keyword>
<evidence type="ECO:0000313" key="2">
    <source>
        <dbReference type="RefSeq" id="XP_023382506.1"/>
    </source>
</evidence>
<accession>A0A6P6C557</accession>
<evidence type="ECO:0000313" key="1">
    <source>
        <dbReference type="Proteomes" id="UP000515202"/>
    </source>
</evidence>
<dbReference type="GeneID" id="105310458"/>
<dbReference type="InterPro" id="IPR015925">
    <property type="entry name" value="Ryanodine_IP3_receptor"/>
</dbReference>
<gene>
    <name evidence="2" type="primary">LOC105310458</name>
</gene>
<dbReference type="RefSeq" id="XP_023382506.1">
    <property type="nucleotide sequence ID" value="XM_023526738.1"/>
</dbReference>
<dbReference type="PANTHER" id="PTHR45816:SF1">
    <property type="entry name" value="INOSITOL 1,4,5-TRISPHOSPHATE RECEPTOR"/>
    <property type="match status" value="1"/>
</dbReference>